<dbReference type="InterPro" id="IPR019019">
    <property type="entry name" value="H-type_lectin_domain"/>
</dbReference>
<gene>
    <name evidence="2" type="ORF">PPRIM_AZ9-3.1.T0760221</name>
</gene>
<accession>A0A8S1N5P0</accession>
<sequence>MLSYLIQFILIERIINYITFDSNLSLDFDQFTGSGFFCNSGYTKTATINFSGEFENVPQVFLTQEWIDFTTAQTQIELQIISISKTQFSMKVYCGYNRMTTSMIKWFAIDDQRIEVINNFNMVNPDDKTFQIKNPNAQTGFVVLTSIHYTGAIDFLLSISQITMHSVTVSITKVAGKFTNLKQIGYQVIVGVEEAFINLGLRTVMGAFSSDILAIQPNRWFAIALQDLNYPNSKNIRIKAVFTNTVSTLQYTWGTWYDIETPNSHSQIWIAYQFTKSYKALECFSIRTSRKFVIDLTNLPTFYLEFVSLNQIYTTIGNFNYLVDKSISPLLMAIQIKCLSGKKIQAKFNKCNSCSIQKFHTFQYNCLNQMNYVGFFPKFNQAFNQYNELKINIQSSSLEITQVIYDQKVTEQSIVDIQILNQQ</sequence>
<comment type="caution">
    <text evidence="2">The sequence shown here is derived from an EMBL/GenBank/DDBJ whole genome shotgun (WGS) entry which is preliminary data.</text>
</comment>
<dbReference type="Pfam" id="PF09458">
    <property type="entry name" value="H_lectin"/>
    <property type="match status" value="1"/>
</dbReference>
<dbReference type="Proteomes" id="UP000688137">
    <property type="component" value="Unassembled WGS sequence"/>
</dbReference>
<dbReference type="EMBL" id="CAJJDM010000079">
    <property type="protein sequence ID" value="CAD8086459.1"/>
    <property type="molecule type" value="Genomic_DNA"/>
</dbReference>
<evidence type="ECO:0000259" key="1">
    <source>
        <dbReference type="Pfam" id="PF09458"/>
    </source>
</evidence>
<dbReference type="GO" id="GO:0030246">
    <property type="term" value="F:carbohydrate binding"/>
    <property type="evidence" value="ECO:0007669"/>
    <property type="project" value="InterPro"/>
</dbReference>
<feature type="domain" description="H-type lectin" evidence="1">
    <location>
        <begin position="46"/>
        <end position="109"/>
    </location>
</feature>
<protein>
    <recommendedName>
        <fullName evidence="1">H-type lectin domain-containing protein</fullName>
    </recommendedName>
</protein>
<evidence type="ECO:0000313" key="3">
    <source>
        <dbReference type="Proteomes" id="UP000688137"/>
    </source>
</evidence>
<evidence type="ECO:0000313" key="2">
    <source>
        <dbReference type="EMBL" id="CAD8086459.1"/>
    </source>
</evidence>
<name>A0A8S1N5P0_PARPR</name>
<reference evidence="2" key="1">
    <citation type="submission" date="2021-01" db="EMBL/GenBank/DDBJ databases">
        <authorList>
            <consortium name="Genoscope - CEA"/>
            <person name="William W."/>
        </authorList>
    </citation>
    <scope>NUCLEOTIDE SEQUENCE</scope>
</reference>
<keyword evidence="3" id="KW-1185">Reference proteome</keyword>
<organism evidence="2 3">
    <name type="scientific">Paramecium primaurelia</name>
    <dbReference type="NCBI Taxonomy" id="5886"/>
    <lineage>
        <taxon>Eukaryota</taxon>
        <taxon>Sar</taxon>
        <taxon>Alveolata</taxon>
        <taxon>Ciliophora</taxon>
        <taxon>Intramacronucleata</taxon>
        <taxon>Oligohymenophorea</taxon>
        <taxon>Peniculida</taxon>
        <taxon>Parameciidae</taxon>
        <taxon>Paramecium</taxon>
    </lineage>
</organism>
<proteinExistence type="predicted"/>
<dbReference type="AlphaFoldDB" id="A0A8S1N5P0"/>
<dbReference type="GO" id="GO:0007155">
    <property type="term" value="P:cell adhesion"/>
    <property type="evidence" value="ECO:0007669"/>
    <property type="project" value="InterPro"/>
</dbReference>